<proteinExistence type="inferred from homology"/>
<dbReference type="RefSeq" id="WP_015050689.1">
    <property type="nucleotide sequence ID" value="NC_018870.1"/>
</dbReference>
<gene>
    <name evidence="4" type="ordered locus">Tph_c16040</name>
</gene>
<dbReference type="PROSITE" id="PS50801">
    <property type="entry name" value="STAS"/>
    <property type="match status" value="1"/>
</dbReference>
<dbReference type="PANTHER" id="PTHR33495:SF2">
    <property type="entry name" value="ANTI-SIGMA FACTOR ANTAGONIST TM_1081-RELATED"/>
    <property type="match status" value="1"/>
</dbReference>
<evidence type="ECO:0000259" key="3">
    <source>
        <dbReference type="PROSITE" id="PS50801"/>
    </source>
</evidence>
<dbReference type="AlphaFoldDB" id="K4LUW5"/>
<evidence type="ECO:0000313" key="5">
    <source>
        <dbReference type="Proteomes" id="UP000000467"/>
    </source>
</evidence>
<feature type="domain" description="STAS" evidence="3">
    <location>
        <begin position="1"/>
        <end position="111"/>
    </location>
</feature>
<dbReference type="SUPFAM" id="SSF52091">
    <property type="entry name" value="SpoIIaa-like"/>
    <property type="match status" value="1"/>
</dbReference>
<dbReference type="InterPro" id="IPR036513">
    <property type="entry name" value="STAS_dom_sf"/>
</dbReference>
<dbReference type="HOGENOM" id="CLU_115403_7_0_9"/>
<dbReference type="OrthoDB" id="9796601at2"/>
<dbReference type="NCBIfam" id="TIGR00377">
    <property type="entry name" value="ant_ant_sig"/>
    <property type="match status" value="1"/>
</dbReference>
<dbReference type="CDD" id="cd07043">
    <property type="entry name" value="STAS_anti-anti-sigma_factors"/>
    <property type="match status" value="1"/>
</dbReference>
<dbReference type="InterPro" id="IPR002645">
    <property type="entry name" value="STAS_dom"/>
</dbReference>
<dbReference type="Proteomes" id="UP000000467">
    <property type="component" value="Chromosome"/>
</dbReference>
<keyword evidence="5" id="KW-1185">Reference proteome</keyword>
<sequence>MSLEMKKLGETLVVRVFGEFDLRSADFCRQEIDRMLKAEGAQSILFDLGGVSFIDSSGLGVILGRYRKAKENGWGMAISNVPPAIVKVLELAGITRLLPVYSDNSQALKDLARRVKQ</sequence>
<evidence type="ECO:0000313" key="4">
    <source>
        <dbReference type="EMBL" id="AFV11809.1"/>
    </source>
</evidence>
<dbReference type="Gene3D" id="3.30.750.24">
    <property type="entry name" value="STAS domain"/>
    <property type="match status" value="1"/>
</dbReference>
<protein>
    <recommendedName>
        <fullName evidence="2">Anti-sigma factor antagonist</fullName>
    </recommendedName>
</protein>
<evidence type="ECO:0000256" key="1">
    <source>
        <dbReference type="ARBA" id="ARBA00009013"/>
    </source>
</evidence>
<dbReference type="KEGG" id="tpz:Tph_c16040"/>
<reference evidence="4 5" key="1">
    <citation type="journal article" date="2012" name="BMC Genomics">
        <title>Genome-guided analysis of physiological and morphological traits of the fermentative acetate oxidizer Thermacetogenium phaeum.</title>
        <authorList>
            <person name="Oehler D."/>
            <person name="Poehlein A."/>
            <person name="Leimbach A."/>
            <person name="Muller N."/>
            <person name="Daniel R."/>
            <person name="Gottschalk G."/>
            <person name="Schink B."/>
        </authorList>
    </citation>
    <scope>NUCLEOTIDE SEQUENCE [LARGE SCALE GENOMIC DNA]</scope>
    <source>
        <strain evidence="5">ATCC BAA-254 / DSM 26808 / PB</strain>
    </source>
</reference>
<comment type="similarity">
    <text evidence="1 2">Belongs to the anti-sigma-factor antagonist family.</text>
</comment>
<organism evidence="4 5">
    <name type="scientific">Thermacetogenium phaeum (strain ATCC BAA-254 / DSM 26808 / PB)</name>
    <dbReference type="NCBI Taxonomy" id="1089553"/>
    <lineage>
        <taxon>Bacteria</taxon>
        <taxon>Bacillati</taxon>
        <taxon>Bacillota</taxon>
        <taxon>Clostridia</taxon>
        <taxon>Thermoanaerobacterales</taxon>
        <taxon>Thermoanaerobacteraceae</taxon>
        <taxon>Thermacetogenium</taxon>
    </lineage>
</organism>
<dbReference type="PANTHER" id="PTHR33495">
    <property type="entry name" value="ANTI-SIGMA FACTOR ANTAGONIST TM_1081-RELATED-RELATED"/>
    <property type="match status" value="1"/>
</dbReference>
<evidence type="ECO:0000256" key="2">
    <source>
        <dbReference type="RuleBase" id="RU003749"/>
    </source>
</evidence>
<accession>K4LUW5</accession>
<dbReference type="EMBL" id="CP003732">
    <property type="protein sequence ID" value="AFV11809.1"/>
    <property type="molecule type" value="Genomic_DNA"/>
</dbReference>
<dbReference type="InterPro" id="IPR003658">
    <property type="entry name" value="Anti-sigma_ant"/>
</dbReference>
<dbReference type="eggNOG" id="COG1366">
    <property type="taxonomic scope" value="Bacteria"/>
</dbReference>
<dbReference type="STRING" id="1089553.Tph_c16040"/>
<dbReference type="Pfam" id="PF01740">
    <property type="entry name" value="STAS"/>
    <property type="match status" value="1"/>
</dbReference>
<dbReference type="GO" id="GO:0043856">
    <property type="term" value="F:anti-sigma factor antagonist activity"/>
    <property type="evidence" value="ECO:0007669"/>
    <property type="project" value="InterPro"/>
</dbReference>
<name>K4LUW5_THEPS</name>